<organism evidence="2 3">
    <name type="scientific">Astrephomene gubernaculifera</name>
    <dbReference type="NCBI Taxonomy" id="47775"/>
    <lineage>
        <taxon>Eukaryota</taxon>
        <taxon>Viridiplantae</taxon>
        <taxon>Chlorophyta</taxon>
        <taxon>core chlorophytes</taxon>
        <taxon>Chlorophyceae</taxon>
        <taxon>CS clade</taxon>
        <taxon>Chlamydomonadales</taxon>
        <taxon>Astrephomenaceae</taxon>
        <taxon>Astrephomene</taxon>
    </lineage>
</organism>
<feature type="compositionally biased region" description="Low complexity" evidence="1">
    <location>
        <begin position="244"/>
        <end position="271"/>
    </location>
</feature>
<gene>
    <name evidence="2" type="ORF">Agub_g6395</name>
</gene>
<feature type="compositionally biased region" description="Low complexity" evidence="1">
    <location>
        <begin position="371"/>
        <end position="382"/>
    </location>
</feature>
<feature type="compositionally biased region" description="Low complexity" evidence="1">
    <location>
        <begin position="691"/>
        <end position="700"/>
    </location>
</feature>
<dbReference type="PANTHER" id="PTHR33472">
    <property type="entry name" value="OS01G0106600 PROTEIN"/>
    <property type="match status" value="1"/>
</dbReference>
<feature type="compositionally biased region" description="Low complexity" evidence="1">
    <location>
        <begin position="208"/>
        <end position="219"/>
    </location>
</feature>
<dbReference type="PANTHER" id="PTHR33472:SF28">
    <property type="entry name" value="BROMO AND FHA DOMAIN-CONTAINING PROTEIN DDB_G0267958"/>
    <property type="match status" value="1"/>
</dbReference>
<reference evidence="2 3" key="1">
    <citation type="journal article" date="2021" name="Sci. Rep.">
        <title>Genome sequencing of the multicellular alga Astrephomene provides insights into convergent evolution of germ-soma differentiation.</title>
        <authorList>
            <person name="Yamashita S."/>
            <person name="Yamamoto K."/>
            <person name="Matsuzaki R."/>
            <person name="Suzuki S."/>
            <person name="Yamaguchi H."/>
            <person name="Hirooka S."/>
            <person name="Minakuchi Y."/>
            <person name="Miyagishima S."/>
            <person name="Kawachi M."/>
            <person name="Toyoda A."/>
            <person name="Nozaki H."/>
        </authorList>
    </citation>
    <scope>NUCLEOTIDE SEQUENCE [LARGE SCALE GENOMIC DNA]</scope>
    <source>
        <strain evidence="2 3">NIES-4017</strain>
    </source>
</reference>
<feature type="region of interest" description="Disordered" evidence="1">
    <location>
        <begin position="313"/>
        <end position="389"/>
    </location>
</feature>
<comment type="caution">
    <text evidence="2">The sequence shown here is derived from an EMBL/GenBank/DDBJ whole genome shotgun (WGS) entry which is preliminary data.</text>
</comment>
<proteinExistence type="predicted"/>
<feature type="compositionally biased region" description="Low complexity" evidence="1">
    <location>
        <begin position="104"/>
        <end position="116"/>
    </location>
</feature>
<evidence type="ECO:0000256" key="1">
    <source>
        <dbReference type="SAM" id="MobiDB-lite"/>
    </source>
</evidence>
<feature type="compositionally biased region" description="Polar residues" evidence="1">
    <location>
        <begin position="39"/>
        <end position="51"/>
    </location>
</feature>
<evidence type="ECO:0000313" key="2">
    <source>
        <dbReference type="EMBL" id="GFR45287.1"/>
    </source>
</evidence>
<feature type="compositionally biased region" description="Polar residues" evidence="1">
    <location>
        <begin position="221"/>
        <end position="243"/>
    </location>
</feature>
<evidence type="ECO:0000313" key="3">
    <source>
        <dbReference type="Proteomes" id="UP001054857"/>
    </source>
</evidence>
<feature type="region of interest" description="Disordered" evidence="1">
    <location>
        <begin position="208"/>
        <end position="271"/>
    </location>
</feature>
<dbReference type="EMBL" id="BMAR01000009">
    <property type="protein sequence ID" value="GFR45287.1"/>
    <property type="molecule type" value="Genomic_DNA"/>
</dbReference>
<dbReference type="AlphaFoldDB" id="A0AAD3DQV6"/>
<feature type="compositionally biased region" description="Low complexity" evidence="1">
    <location>
        <begin position="343"/>
        <end position="354"/>
    </location>
</feature>
<protein>
    <submittedName>
        <fullName evidence="2">Uncharacterized protein</fullName>
    </submittedName>
</protein>
<name>A0AAD3DQV6_9CHLO</name>
<feature type="region of interest" description="Disordered" evidence="1">
    <location>
        <begin position="35"/>
        <end position="155"/>
    </location>
</feature>
<accession>A0AAD3DQV6</accession>
<feature type="region of interest" description="Disordered" evidence="1">
    <location>
        <begin position="687"/>
        <end position="726"/>
    </location>
</feature>
<keyword evidence="3" id="KW-1185">Reference proteome</keyword>
<feature type="compositionally biased region" description="Polar residues" evidence="1">
    <location>
        <begin position="314"/>
        <end position="333"/>
    </location>
</feature>
<sequence length="778" mass="83734">MRAQFATHVAEITPFKARCVRLSTAHLRSAVAARVTSIAAPSSRASDTGPLQDTGRVPSKSAHGNAFADRSDAAAPHHSSDNGDSILASANSDQVANLERARSSRNATTSSAASQTPGGRKRAAVSPDSTQANGVSRTGSSRRRTTSRTREFQPREYTAQLTAAESISELQQLFEVGRQHDINAIHIATLWTRLAKLVSATDRRSAAASRRAAGSVDGAQDTPSPSSSPSMILTPSKAASASRQPQTQQQPQPSQQQEQQEQQQQQQQQQQQLDPAQLAAFVQELQACTTPQQLESMEARGLANVVWAAAKLKPQQQEGSAPSTQRPSSSASGPQDHPNGTAGEVSSSGEGQEQQRQRPLRVRGGKKALEAAKAAAAAAEGEGQQHQQRTTLVSEELLDAWTAAAGSKLRNFSMQDISNVVWALGRLGYHPRGLFMKQLSIALLKELPRADRPQQLSNVLLGLALLRFVPPIRDFWAAVWVAVGRLVLADSKTPDVQAVSNTLWSLNQLRAHCGADMAPVPPELVSRAVFRAVQWGDKLSATQLQDVLVSLHPLGFEPSEYQASKLLALARRVLPDSDAQALSNLLMSLLQMHVRPTAAWMVAYLDAFEGRLHASKGEALARLVYTMGKFGSRPPAWIPKLWAKLEAELPSMSASDIAFAIMGIRSLYPKLPLWYKGATSAAEVEEEEGDASAAAAAASGEGAGEEEEDAASTQAGDAEGKGKKRLDGSKLRLKWPPSRRLLVALRRAWEGVGHEAQLSVTFEYRATVQEFLNAALEE</sequence>
<dbReference type="Proteomes" id="UP001054857">
    <property type="component" value="Unassembled WGS sequence"/>
</dbReference>